<evidence type="ECO:0000313" key="3">
    <source>
        <dbReference type="Proteomes" id="UP000028582"/>
    </source>
</evidence>
<dbReference type="EMBL" id="ANJA01002609">
    <property type="protein sequence ID" value="ETO68807.1"/>
    <property type="molecule type" value="Genomic_DNA"/>
</dbReference>
<gene>
    <name evidence="2" type="ORF">F444_14404</name>
</gene>
<comment type="caution">
    <text evidence="2">The sequence shown here is derived from an EMBL/GenBank/DDBJ whole genome shotgun (WGS) entry which is preliminary data.</text>
</comment>
<evidence type="ECO:0000256" key="1">
    <source>
        <dbReference type="SAM" id="MobiDB-lite"/>
    </source>
</evidence>
<feature type="compositionally biased region" description="Low complexity" evidence="1">
    <location>
        <begin position="246"/>
        <end position="263"/>
    </location>
</feature>
<reference evidence="2 3" key="1">
    <citation type="submission" date="2013-11" db="EMBL/GenBank/DDBJ databases">
        <title>The Genome Sequence of Phytophthora parasitica P1976.</title>
        <authorList>
            <consortium name="The Broad Institute Genomics Platform"/>
            <person name="Russ C."/>
            <person name="Tyler B."/>
            <person name="Panabieres F."/>
            <person name="Shan W."/>
            <person name="Tripathy S."/>
            <person name="Grunwald N."/>
            <person name="Machado M."/>
            <person name="Johnson C.S."/>
            <person name="Walker B."/>
            <person name="Young S."/>
            <person name="Zeng Q."/>
            <person name="Gargeya S."/>
            <person name="Fitzgerald M."/>
            <person name="Haas B."/>
            <person name="Abouelleil A."/>
            <person name="Allen A.W."/>
            <person name="Alvarado L."/>
            <person name="Arachchi H.M."/>
            <person name="Berlin A.M."/>
            <person name="Chapman S.B."/>
            <person name="Gainer-Dewar J."/>
            <person name="Goldberg J."/>
            <person name="Griggs A."/>
            <person name="Gujja S."/>
            <person name="Hansen M."/>
            <person name="Howarth C."/>
            <person name="Imamovic A."/>
            <person name="Ireland A."/>
            <person name="Larimer J."/>
            <person name="McCowan C."/>
            <person name="Murphy C."/>
            <person name="Pearson M."/>
            <person name="Poon T.W."/>
            <person name="Priest M."/>
            <person name="Roberts A."/>
            <person name="Saif S."/>
            <person name="Shea T."/>
            <person name="Sisk P."/>
            <person name="Sykes S."/>
            <person name="Wortman J."/>
            <person name="Nusbaum C."/>
            <person name="Birren B."/>
        </authorList>
    </citation>
    <scope>NUCLEOTIDE SEQUENCE [LARGE SCALE GENOMIC DNA]</scope>
    <source>
        <strain evidence="2 3">P1976</strain>
    </source>
</reference>
<accession>A0A080ZQ96</accession>
<name>A0A080ZQ96_PHYNI</name>
<proteinExistence type="predicted"/>
<dbReference type="OrthoDB" id="104347at2759"/>
<evidence type="ECO:0000313" key="2">
    <source>
        <dbReference type="EMBL" id="ETO68807.1"/>
    </source>
</evidence>
<dbReference type="AlphaFoldDB" id="A0A080ZQ96"/>
<dbReference type="Proteomes" id="UP000028582">
    <property type="component" value="Unassembled WGS sequence"/>
</dbReference>
<feature type="region of interest" description="Disordered" evidence="1">
    <location>
        <begin position="223"/>
        <end position="263"/>
    </location>
</feature>
<sequence>MSVCINRQKARNNLMRVAYFRQVKSQSAGKISFSAAELPPSLSNLPCRRRSSKPAFPLQRASHKSIETFLFNMVSQTNFSGAGGVQAVAGLHEDYFGYMDRNWRLCCGKMQHSDADARSDGSARTMDEATDLEVLAYMAATDCSYVDKYDDHDECCSPRSGASNVSGLPLVCSNCGVSFFSLQIPDDQVDCYCSGECKWSVIMYREMDLRMYAMRRTARRHTVHSTTRPTSSYFSDSDDEERDDGSVVSFSFSDDSTASSSCS</sequence>
<protein>
    <submittedName>
        <fullName evidence="2">Uncharacterized protein</fullName>
    </submittedName>
</protein>
<organism evidence="2 3">
    <name type="scientific">Phytophthora nicotianae P1976</name>
    <dbReference type="NCBI Taxonomy" id="1317066"/>
    <lineage>
        <taxon>Eukaryota</taxon>
        <taxon>Sar</taxon>
        <taxon>Stramenopiles</taxon>
        <taxon>Oomycota</taxon>
        <taxon>Peronosporomycetes</taxon>
        <taxon>Peronosporales</taxon>
        <taxon>Peronosporaceae</taxon>
        <taxon>Phytophthora</taxon>
    </lineage>
</organism>